<dbReference type="InterPro" id="IPR002877">
    <property type="entry name" value="RNA_MeTrfase_FtsJ_dom"/>
</dbReference>
<dbReference type="SUPFAM" id="SSF53335">
    <property type="entry name" value="S-adenosyl-L-methionine-dependent methyltransferases"/>
    <property type="match status" value="1"/>
</dbReference>
<dbReference type="Gene3D" id="3.40.50.150">
    <property type="entry name" value="Vaccinia Virus protein VP39"/>
    <property type="match status" value="1"/>
</dbReference>
<keyword evidence="2" id="KW-0489">Methyltransferase</keyword>
<dbReference type="InterPro" id="IPR029063">
    <property type="entry name" value="SAM-dependent_MTases_sf"/>
</dbReference>
<evidence type="ECO:0000313" key="2">
    <source>
        <dbReference type="EMBL" id="MBB4681456.1"/>
    </source>
</evidence>
<dbReference type="PANTHER" id="PTHR37524">
    <property type="entry name" value="RIBOSOMAL RNA LARGE SUBUNIT METHYLTRANSFERASE M"/>
    <property type="match status" value="1"/>
</dbReference>
<dbReference type="RefSeq" id="WP_344962398.1">
    <property type="nucleotide sequence ID" value="NZ_BAAAUI010000008.1"/>
</dbReference>
<evidence type="ECO:0000313" key="3">
    <source>
        <dbReference type="Proteomes" id="UP000533598"/>
    </source>
</evidence>
<dbReference type="EMBL" id="JACHMH010000001">
    <property type="protein sequence ID" value="MBB4681456.1"/>
    <property type="molecule type" value="Genomic_DNA"/>
</dbReference>
<dbReference type="Proteomes" id="UP000533598">
    <property type="component" value="Unassembled WGS sequence"/>
</dbReference>
<evidence type="ECO:0000259" key="1">
    <source>
        <dbReference type="Pfam" id="PF01728"/>
    </source>
</evidence>
<feature type="domain" description="Ribosomal RNA methyltransferase FtsJ" evidence="1">
    <location>
        <begin position="176"/>
        <end position="293"/>
    </location>
</feature>
<reference evidence="2 3" key="1">
    <citation type="submission" date="2020-08" db="EMBL/GenBank/DDBJ databases">
        <title>Sequencing the genomes of 1000 actinobacteria strains.</title>
        <authorList>
            <person name="Klenk H.-P."/>
        </authorList>
    </citation>
    <scope>NUCLEOTIDE SEQUENCE [LARGE SCALE GENOMIC DNA]</scope>
    <source>
        <strain evidence="2 3">DSM 44230</strain>
    </source>
</reference>
<gene>
    <name evidence="2" type="ORF">HNR67_007574</name>
</gene>
<protein>
    <submittedName>
        <fullName evidence="2">23S rRNA (Cytidine2498-2'-O)-methyltransferase</fullName>
        <ecNumber evidence="2">2.1.1.186</ecNumber>
    </submittedName>
</protein>
<sequence length="336" mass="36338">MLFSASEEYFAAASRGLRELAPGGKVERIGPDLGCLTTDGTLAEIADATRAKPVVFVRHLTEELLRLPAAEASLDALTAAAGPLLAERVDAGAEVAVQAWVSGKRAVAYGSQELYTELGKALAEQGFPVRRSGAEQVLSAVISDTHVSLGFAGTAHALSDWPGGRVRLAKPAGQICRAEFKLEELFKLVDLPLPRGGTAVDLGASPGGWTRILRERGLEVWAVDPGDLDPRLLADPLVHHERTTAGRFFERTRQRFALAVNDMRMDAVLSAQVMVDAAERLLPGALCVVTLKIGTDRPHDTVRVALGRLRQRYEILEARQLQHNRHEITVVGRRLG</sequence>
<dbReference type="GO" id="GO:0008168">
    <property type="term" value="F:methyltransferase activity"/>
    <property type="evidence" value="ECO:0007669"/>
    <property type="project" value="UniProtKB-KW"/>
</dbReference>
<dbReference type="PANTHER" id="PTHR37524:SF2">
    <property type="entry name" value="RIBOSOMAL RNA METHYLTRANSFERASE FTSJ DOMAIN-CONTAINING PROTEIN"/>
    <property type="match status" value="1"/>
</dbReference>
<dbReference type="EC" id="2.1.1.186" evidence="2"/>
<dbReference type="AlphaFoldDB" id="A0A7W7FWF2"/>
<dbReference type="Pfam" id="PF01728">
    <property type="entry name" value="FtsJ"/>
    <property type="match status" value="1"/>
</dbReference>
<comment type="caution">
    <text evidence="2">The sequence shown here is derived from an EMBL/GenBank/DDBJ whole genome shotgun (WGS) entry which is preliminary data.</text>
</comment>
<accession>A0A7W7FWF2</accession>
<keyword evidence="2" id="KW-0808">Transferase</keyword>
<dbReference type="GO" id="GO:0032259">
    <property type="term" value="P:methylation"/>
    <property type="evidence" value="ECO:0007669"/>
    <property type="project" value="UniProtKB-KW"/>
</dbReference>
<name>A0A7W7FWF2_9PSEU</name>
<proteinExistence type="predicted"/>
<keyword evidence="3" id="KW-1185">Reference proteome</keyword>
<organism evidence="2 3">
    <name type="scientific">Crossiella cryophila</name>
    <dbReference type="NCBI Taxonomy" id="43355"/>
    <lineage>
        <taxon>Bacteria</taxon>
        <taxon>Bacillati</taxon>
        <taxon>Actinomycetota</taxon>
        <taxon>Actinomycetes</taxon>
        <taxon>Pseudonocardiales</taxon>
        <taxon>Pseudonocardiaceae</taxon>
        <taxon>Crossiella</taxon>
    </lineage>
</organism>